<dbReference type="RefSeq" id="WP_148294879.1">
    <property type="nucleotide sequence ID" value="NZ_CP004006.1"/>
</dbReference>
<dbReference type="PATRIC" id="fig|1268635.3.peg.1513"/>
<dbReference type="InterPro" id="IPR036514">
    <property type="entry name" value="SGNH_hydro_sf"/>
</dbReference>
<protein>
    <submittedName>
        <fullName evidence="2">Phospholipase/lecithinase/hemolysin</fullName>
    </submittedName>
</protein>
<dbReference type="AlphaFoldDB" id="W0B915"/>
<gene>
    <name evidence="2" type="ORF">Loa_01487</name>
</gene>
<sequence length="384" mass="44306">MDDKDIADAVIARDKRILRAVYDSYSLDDDRFVNYRGKVWVRSYCEGGLMSHDYSWTLSSSIPRFFSRIILSALTDMRKKILQYDDKHHISHQQKAETLVIEWSGANDLVTVNAKPSFEEVDKAMAARIQNAKKLMAAGYRHFILFNLPDLSLTPRFQAKSEKEREEARQCSLYFNTQLQNACEQLNRDYPHCIVNVFDVNTEFLNIYQNPARYYFDPEKRAIAYTDSEDFDDPSDGSSPARGYLFYDDLHPSADMHALLASHFYSRLSTQYELLEPDRVLKSKRACSEEALLASFRKQYKTSLDKDKQGFFYAFQHPRIDYKQASLEEILRHALQEGGTRTRHVLKELGWLSKKGELMLDVPVLQQAMANISGSAPLTIIKSG</sequence>
<dbReference type="Pfam" id="PF00657">
    <property type="entry name" value="Lipase_GDSL"/>
    <property type="match status" value="1"/>
</dbReference>
<name>W0B915_9GAMM</name>
<dbReference type="HOGENOM" id="CLU_041535_0_0_6"/>
<dbReference type="STRING" id="1268635.Loa_01487"/>
<dbReference type="SUPFAM" id="SSF52266">
    <property type="entry name" value="SGNH hydrolase"/>
    <property type="match status" value="1"/>
</dbReference>
<organism evidence="2 3">
    <name type="scientific">Legionella oakridgensis ATCC 33761 = DSM 21215</name>
    <dbReference type="NCBI Taxonomy" id="1268635"/>
    <lineage>
        <taxon>Bacteria</taxon>
        <taxon>Pseudomonadati</taxon>
        <taxon>Pseudomonadota</taxon>
        <taxon>Gammaproteobacteria</taxon>
        <taxon>Legionellales</taxon>
        <taxon>Legionellaceae</taxon>
        <taxon>Legionella</taxon>
    </lineage>
</organism>
<dbReference type="CDD" id="cd01846">
    <property type="entry name" value="fatty_acyltransferase_like"/>
    <property type="match status" value="1"/>
</dbReference>
<dbReference type="InterPro" id="IPR051058">
    <property type="entry name" value="GDSL_Est/Lipase"/>
</dbReference>
<dbReference type="InterPro" id="IPR001087">
    <property type="entry name" value="GDSL"/>
</dbReference>
<evidence type="ECO:0000313" key="2">
    <source>
        <dbReference type="EMBL" id="AHE67038.1"/>
    </source>
</evidence>
<evidence type="ECO:0000256" key="1">
    <source>
        <dbReference type="ARBA" id="ARBA00022801"/>
    </source>
</evidence>
<dbReference type="PANTHER" id="PTHR45648:SF22">
    <property type="entry name" value="GDSL LIPASE_ACYLHYDROLASE FAMILY PROTEIN (AFU_ORTHOLOGUE AFUA_4G14700)"/>
    <property type="match status" value="1"/>
</dbReference>
<dbReference type="PANTHER" id="PTHR45648">
    <property type="entry name" value="GDSL LIPASE/ACYLHYDROLASE FAMILY PROTEIN (AFU_ORTHOLOGUE AFUA_4G14700)"/>
    <property type="match status" value="1"/>
</dbReference>
<dbReference type="Proteomes" id="UP000018838">
    <property type="component" value="Chromosome"/>
</dbReference>
<dbReference type="GO" id="GO:0016788">
    <property type="term" value="F:hydrolase activity, acting on ester bonds"/>
    <property type="evidence" value="ECO:0007669"/>
    <property type="project" value="InterPro"/>
</dbReference>
<dbReference type="Gene3D" id="3.40.50.1110">
    <property type="entry name" value="SGNH hydrolase"/>
    <property type="match status" value="1"/>
</dbReference>
<proteinExistence type="predicted"/>
<reference evidence="2 3" key="1">
    <citation type="journal article" date="2013" name="Int. J. Med. Microbiol.">
        <title>Legionella oakridgensis ATCC 33761 genome sequence and phenotypic characterization reveals its replication capacity in amoebae.</title>
        <authorList>
            <person name="Brzuszkiewicz E."/>
            <person name="Schulz T."/>
            <person name="Rydzewski K."/>
            <person name="Daniel R."/>
            <person name="Gillmaier N."/>
            <person name="Dittmann C."/>
            <person name="Holland G."/>
            <person name="Schunder E."/>
            <person name="Lautner M."/>
            <person name="Eisenreich W."/>
            <person name="Luck C."/>
            <person name="Heuner K."/>
        </authorList>
    </citation>
    <scope>NUCLEOTIDE SEQUENCE [LARGE SCALE GENOMIC DNA]</scope>
    <source>
        <strain>OR-10</strain>
        <strain evidence="3">ATCC 33761</strain>
    </source>
</reference>
<keyword evidence="3" id="KW-1185">Reference proteome</keyword>
<dbReference type="KEGG" id="lok:Loa_01487"/>
<dbReference type="EMBL" id="CP004006">
    <property type="protein sequence ID" value="AHE67038.1"/>
    <property type="molecule type" value="Genomic_DNA"/>
</dbReference>
<keyword evidence="1" id="KW-0378">Hydrolase</keyword>
<dbReference type="eggNOG" id="COG3240">
    <property type="taxonomic scope" value="Bacteria"/>
</dbReference>
<accession>W0B915</accession>
<evidence type="ECO:0000313" key="3">
    <source>
        <dbReference type="Proteomes" id="UP000018838"/>
    </source>
</evidence>